<sequence>EEEHGAEEAAGFQGHQEEVREGAGGDEEGPVQVGRHGLVRPPFRRALRDRLETAPRCHDHLILLSVFSE</sequence>
<keyword evidence="3" id="KW-1185">Reference proteome</keyword>
<evidence type="ECO:0000313" key="3">
    <source>
        <dbReference type="Proteomes" id="UP001154282"/>
    </source>
</evidence>
<dbReference type="EMBL" id="CAMGYJ010000005">
    <property type="protein sequence ID" value="CAI0424267.1"/>
    <property type="molecule type" value="Genomic_DNA"/>
</dbReference>
<dbReference type="AlphaFoldDB" id="A0AAV0KQ37"/>
<evidence type="ECO:0000313" key="2">
    <source>
        <dbReference type="EMBL" id="CAI0424267.1"/>
    </source>
</evidence>
<feature type="non-terminal residue" evidence="2">
    <location>
        <position position="1"/>
    </location>
</feature>
<dbReference type="Proteomes" id="UP001154282">
    <property type="component" value="Unassembled WGS sequence"/>
</dbReference>
<proteinExistence type="predicted"/>
<protein>
    <submittedName>
        <fullName evidence="2">Uncharacterized protein</fullName>
    </submittedName>
</protein>
<accession>A0AAV0KQ37</accession>
<organism evidence="2 3">
    <name type="scientific">Linum tenue</name>
    <dbReference type="NCBI Taxonomy" id="586396"/>
    <lineage>
        <taxon>Eukaryota</taxon>
        <taxon>Viridiplantae</taxon>
        <taxon>Streptophyta</taxon>
        <taxon>Embryophyta</taxon>
        <taxon>Tracheophyta</taxon>
        <taxon>Spermatophyta</taxon>
        <taxon>Magnoliopsida</taxon>
        <taxon>eudicotyledons</taxon>
        <taxon>Gunneridae</taxon>
        <taxon>Pentapetalae</taxon>
        <taxon>rosids</taxon>
        <taxon>fabids</taxon>
        <taxon>Malpighiales</taxon>
        <taxon>Linaceae</taxon>
        <taxon>Linum</taxon>
    </lineage>
</organism>
<feature type="region of interest" description="Disordered" evidence="1">
    <location>
        <begin position="1"/>
        <end position="37"/>
    </location>
</feature>
<reference evidence="2" key="1">
    <citation type="submission" date="2022-08" db="EMBL/GenBank/DDBJ databases">
        <authorList>
            <person name="Gutierrez-Valencia J."/>
        </authorList>
    </citation>
    <scope>NUCLEOTIDE SEQUENCE</scope>
</reference>
<name>A0AAV0KQ37_9ROSI</name>
<evidence type="ECO:0000256" key="1">
    <source>
        <dbReference type="SAM" id="MobiDB-lite"/>
    </source>
</evidence>
<comment type="caution">
    <text evidence="2">The sequence shown here is derived from an EMBL/GenBank/DDBJ whole genome shotgun (WGS) entry which is preliminary data.</text>
</comment>
<gene>
    <name evidence="2" type="ORF">LITE_LOCUS19874</name>
</gene>